<dbReference type="GO" id="GO:0016740">
    <property type="term" value="F:transferase activity"/>
    <property type="evidence" value="ECO:0007669"/>
    <property type="project" value="UniProtKB-KW"/>
</dbReference>
<dbReference type="InterPro" id="IPR024932">
    <property type="entry name" value="ApbE"/>
</dbReference>
<keyword evidence="14" id="KW-1185">Reference proteome</keyword>
<comment type="caution">
    <text evidence="13">The sequence shown here is derived from an EMBL/GenBank/DDBJ whole genome shotgun (WGS) entry which is preliminary data.</text>
</comment>
<dbReference type="EC" id="2.7.1.180" evidence="2 11"/>
<evidence type="ECO:0000256" key="6">
    <source>
        <dbReference type="ARBA" id="ARBA00022723"/>
    </source>
</evidence>
<dbReference type="PANTHER" id="PTHR30040:SF2">
    <property type="entry name" value="FAD:PROTEIN FMN TRANSFERASE"/>
    <property type="match status" value="1"/>
</dbReference>
<evidence type="ECO:0000256" key="8">
    <source>
        <dbReference type="ARBA" id="ARBA00022842"/>
    </source>
</evidence>
<keyword evidence="5 11" id="KW-0808">Transferase</keyword>
<evidence type="ECO:0000256" key="11">
    <source>
        <dbReference type="PIRNR" id="PIRNR006268"/>
    </source>
</evidence>
<reference evidence="13 14" key="1">
    <citation type="journal article" date="2019" name="Int. J. Syst. Evol. Microbiol.">
        <title>The Global Catalogue of Microorganisms (GCM) 10K type strain sequencing project: providing services to taxonomists for standard genome sequencing and annotation.</title>
        <authorList>
            <consortium name="The Broad Institute Genomics Platform"/>
            <consortium name="The Broad Institute Genome Sequencing Center for Infectious Disease"/>
            <person name="Wu L."/>
            <person name="Ma J."/>
        </authorList>
    </citation>
    <scope>NUCLEOTIDE SEQUENCE [LARGE SCALE GENOMIC DNA]</scope>
    <source>
        <strain evidence="13 14">JCM 15503</strain>
    </source>
</reference>
<keyword evidence="6 11" id="KW-0479">Metal-binding</keyword>
<evidence type="ECO:0000256" key="1">
    <source>
        <dbReference type="ARBA" id="ARBA00001946"/>
    </source>
</evidence>
<dbReference type="Proteomes" id="UP001500279">
    <property type="component" value="Unassembled WGS sequence"/>
</dbReference>
<evidence type="ECO:0000256" key="4">
    <source>
        <dbReference type="ARBA" id="ARBA00022630"/>
    </source>
</evidence>
<dbReference type="InterPro" id="IPR003374">
    <property type="entry name" value="ApbE-like_sf"/>
</dbReference>
<comment type="similarity">
    <text evidence="11">Belongs to the ApbE family.</text>
</comment>
<evidence type="ECO:0000256" key="5">
    <source>
        <dbReference type="ARBA" id="ARBA00022679"/>
    </source>
</evidence>
<dbReference type="EMBL" id="BAAAEW010000042">
    <property type="protein sequence ID" value="GAA0764394.1"/>
    <property type="molecule type" value="Genomic_DNA"/>
</dbReference>
<organism evidence="13 14">
    <name type="scientific">Ideonella azotifigens</name>
    <dbReference type="NCBI Taxonomy" id="513160"/>
    <lineage>
        <taxon>Bacteria</taxon>
        <taxon>Pseudomonadati</taxon>
        <taxon>Pseudomonadota</taxon>
        <taxon>Betaproteobacteria</taxon>
        <taxon>Burkholderiales</taxon>
        <taxon>Sphaerotilaceae</taxon>
        <taxon>Ideonella</taxon>
    </lineage>
</organism>
<dbReference type="PIRSF" id="PIRSF006268">
    <property type="entry name" value="ApbE"/>
    <property type="match status" value="1"/>
</dbReference>
<evidence type="ECO:0000256" key="9">
    <source>
        <dbReference type="ARBA" id="ARBA00031306"/>
    </source>
</evidence>
<gene>
    <name evidence="13" type="ORF">GCM10009107_50420</name>
</gene>
<protein>
    <recommendedName>
        <fullName evidence="3 11">FAD:protein FMN transferase</fullName>
        <ecNumber evidence="2 11">2.7.1.180</ecNumber>
    </recommendedName>
    <alternativeName>
        <fullName evidence="9 11">Flavin transferase</fullName>
    </alternativeName>
</protein>
<dbReference type="RefSeq" id="WP_231011099.1">
    <property type="nucleotide sequence ID" value="NZ_BAAAEW010000042.1"/>
</dbReference>
<comment type="catalytic activity">
    <reaction evidence="10 11">
        <text>L-threonyl-[protein] + FAD = FMN-L-threonyl-[protein] + AMP + H(+)</text>
        <dbReference type="Rhea" id="RHEA:36847"/>
        <dbReference type="Rhea" id="RHEA-COMP:11060"/>
        <dbReference type="Rhea" id="RHEA-COMP:11061"/>
        <dbReference type="ChEBI" id="CHEBI:15378"/>
        <dbReference type="ChEBI" id="CHEBI:30013"/>
        <dbReference type="ChEBI" id="CHEBI:57692"/>
        <dbReference type="ChEBI" id="CHEBI:74257"/>
        <dbReference type="ChEBI" id="CHEBI:456215"/>
        <dbReference type="EC" id="2.7.1.180"/>
    </reaction>
</comment>
<sequence length="341" mass="36200">MGLLNMLPAAWRRSTRPATATRPSANPAPASPVDEPGWVKAEQAIMGTAISAELWCEDPAQAQAALAAVMAEMHRIDAAMSPHRPESELSRINREAAEHAVPLSEEMAGLIARALHFSELSGGAFDISYASAGQLYDYRAGTAPSDAALGPAREAIGYRGLLLDRQQRTLRFARPGMRIDLGGFAKGHAVDNAIALLKQRGIRHAMVAAGGDSHLLGDRRGRPWMVAVRDPREAGANIAVLPLQDVAISTSGDYERFFIASDGRRHHHLLDPRTGRSAEGVRSVTILADDGLTTEALSKTVFVLGAAAGLKLIDTLPGVDAVIVDGNGQLHFSGGLRQAGH</sequence>
<evidence type="ECO:0000313" key="14">
    <source>
        <dbReference type="Proteomes" id="UP001500279"/>
    </source>
</evidence>
<keyword evidence="8 11" id="KW-0460">Magnesium</keyword>
<dbReference type="PANTHER" id="PTHR30040">
    <property type="entry name" value="THIAMINE BIOSYNTHESIS LIPOPROTEIN APBE"/>
    <property type="match status" value="1"/>
</dbReference>
<dbReference type="SUPFAM" id="SSF143631">
    <property type="entry name" value="ApbE-like"/>
    <property type="match status" value="1"/>
</dbReference>
<evidence type="ECO:0000256" key="12">
    <source>
        <dbReference type="SAM" id="MobiDB-lite"/>
    </source>
</evidence>
<accession>A0ABN1KEG1</accession>
<keyword evidence="7 11" id="KW-0274">FAD</keyword>
<dbReference type="Gene3D" id="3.10.520.10">
    <property type="entry name" value="ApbE-like domains"/>
    <property type="match status" value="1"/>
</dbReference>
<evidence type="ECO:0000256" key="10">
    <source>
        <dbReference type="ARBA" id="ARBA00048540"/>
    </source>
</evidence>
<name>A0ABN1KEG1_9BURK</name>
<keyword evidence="4 11" id="KW-0285">Flavoprotein</keyword>
<feature type="compositionally biased region" description="Low complexity" evidence="12">
    <location>
        <begin position="14"/>
        <end position="32"/>
    </location>
</feature>
<dbReference type="Pfam" id="PF02424">
    <property type="entry name" value="ApbE"/>
    <property type="match status" value="1"/>
</dbReference>
<evidence type="ECO:0000313" key="13">
    <source>
        <dbReference type="EMBL" id="GAA0764394.1"/>
    </source>
</evidence>
<evidence type="ECO:0000256" key="3">
    <source>
        <dbReference type="ARBA" id="ARBA00016337"/>
    </source>
</evidence>
<evidence type="ECO:0000256" key="2">
    <source>
        <dbReference type="ARBA" id="ARBA00011955"/>
    </source>
</evidence>
<comment type="cofactor">
    <cofactor evidence="1">
        <name>Mg(2+)</name>
        <dbReference type="ChEBI" id="CHEBI:18420"/>
    </cofactor>
</comment>
<feature type="region of interest" description="Disordered" evidence="12">
    <location>
        <begin position="14"/>
        <end position="36"/>
    </location>
</feature>
<proteinExistence type="inferred from homology"/>
<evidence type="ECO:0000256" key="7">
    <source>
        <dbReference type="ARBA" id="ARBA00022827"/>
    </source>
</evidence>